<comment type="caution">
    <text evidence="9">The sequence shown here is derived from an EMBL/GenBank/DDBJ whole genome shotgun (WGS) entry which is preliminary data.</text>
</comment>
<name>A0A0E9NLW4_SAICN</name>
<evidence type="ECO:0000256" key="5">
    <source>
        <dbReference type="ARBA" id="ARBA00022490"/>
    </source>
</evidence>
<evidence type="ECO:0000256" key="1">
    <source>
        <dbReference type="ARBA" id="ARBA00001973"/>
    </source>
</evidence>
<dbReference type="PANTHER" id="PTHR22814:SF287">
    <property type="entry name" value="COPPER TRANSPORT PROTEIN ATX1"/>
    <property type="match status" value="1"/>
</dbReference>
<evidence type="ECO:0000256" key="6">
    <source>
        <dbReference type="ARBA" id="ARBA00022723"/>
    </source>
</evidence>
<evidence type="ECO:0000256" key="7">
    <source>
        <dbReference type="ARBA" id="ARBA00023157"/>
    </source>
</evidence>
<dbReference type="InterPro" id="IPR006121">
    <property type="entry name" value="HMA_dom"/>
</dbReference>
<dbReference type="EMBL" id="BACD03000038">
    <property type="protein sequence ID" value="GAO50844.1"/>
    <property type="molecule type" value="Genomic_DNA"/>
</dbReference>
<evidence type="ECO:0000313" key="10">
    <source>
        <dbReference type="Proteomes" id="UP000033140"/>
    </source>
</evidence>
<dbReference type="InterPro" id="IPR036163">
    <property type="entry name" value="HMA_dom_sf"/>
</dbReference>
<comment type="subcellular location">
    <subcellularLocation>
        <location evidence="2">Cytoplasm</location>
    </subcellularLocation>
</comment>
<evidence type="ECO:0000259" key="8">
    <source>
        <dbReference type="PROSITE" id="PS50846"/>
    </source>
</evidence>
<dbReference type="AlphaFoldDB" id="A0A0E9NLW4"/>
<dbReference type="SUPFAM" id="SSF49329">
    <property type="entry name" value="Cu,Zn superoxide dismutase-like"/>
    <property type="match status" value="1"/>
</dbReference>
<evidence type="ECO:0000256" key="2">
    <source>
        <dbReference type="ARBA" id="ARBA00004496"/>
    </source>
</evidence>
<evidence type="ECO:0000256" key="4">
    <source>
        <dbReference type="ARBA" id="ARBA00016103"/>
    </source>
</evidence>
<dbReference type="Gene3D" id="3.30.70.100">
    <property type="match status" value="1"/>
</dbReference>
<dbReference type="PANTHER" id="PTHR22814">
    <property type="entry name" value="COPPER TRANSPORT PROTEIN ATOX1-RELATED"/>
    <property type="match status" value="1"/>
</dbReference>
<evidence type="ECO:0000256" key="3">
    <source>
        <dbReference type="ARBA" id="ARBA00010636"/>
    </source>
</evidence>
<dbReference type="Proteomes" id="UP000033140">
    <property type="component" value="Unassembled WGS sequence"/>
</dbReference>
<dbReference type="GO" id="GO:0046872">
    <property type="term" value="F:metal ion binding"/>
    <property type="evidence" value="ECO:0007669"/>
    <property type="project" value="UniProtKB-KW"/>
</dbReference>
<dbReference type="Pfam" id="PF00403">
    <property type="entry name" value="HMA"/>
    <property type="match status" value="1"/>
</dbReference>
<dbReference type="FunFam" id="3.30.70.100:FF:000038">
    <property type="entry name" value="Superoxide dismutase 1 copper chaperone"/>
    <property type="match status" value="1"/>
</dbReference>
<dbReference type="GO" id="GO:0006801">
    <property type="term" value="P:superoxide metabolic process"/>
    <property type="evidence" value="ECO:0007669"/>
    <property type="project" value="InterPro"/>
</dbReference>
<dbReference type="GO" id="GO:0005737">
    <property type="term" value="C:cytoplasm"/>
    <property type="evidence" value="ECO:0007669"/>
    <property type="project" value="UniProtKB-SubCell"/>
</dbReference>
<keyword evidence="5" id="KW-0963">Cytoplasm</keyword>
<keyword evidence="6" id="KW-0479">Metal-binding</keyword>
<feature type="domain" description="HMA" evidence="8">
    <location>
        <begin position="4"/>
        <end position="67"/>
    </location>
</feature>
<dbReference type="Gene3D" id="2.60.40.200">
    <property type="entry name" value="Superoxide dismutase, copper/zinc binding domain"/>
    <property type="match status" value="1"/>
</dbReference>
<evidence type="ECO:0000313" key="9">
    <source>
        <dbReference type="EMBL" id="GAO50844.1"/>
    </source>
</evidence>
<reference evidence="9 10" key="1">
    <citation type="journal article" date="2011" name="J. Gen. Appl. Microbiol.">
        <title>Draft genome sequencing of the enigmatic yeast Saitoella complicata.</title>
        <authorList>
            <person name="Nishida H."/>
            <person name="Hamamoto M."/>
            <person name="Sugiyama J."/>
        </authorList>
    </citation>
    <scope>NUCLEOTIDE SEQUENCE [LARGE SCALE GENOMIC DNA]</scope>
    <source>
        <strain evidence="9 10">NRRL Y-17804</strain>
    </source>
</reference>
<dbReference type="PROSITE" id="PS50846">
    <property type="entry name" value="HMA_2"/>
    <property type="match status" value="1"/>
</dbReference>
<dbReference type="SUPFAM" id="SSF55008">
    <property type="entry name" value="HMA, heavy metal-associated domain"/>
    <property type="match status" value="1"/>
</dbReference>
<reference evidence="9 10" key="3">
    <citation type="journal article" date="2015" name="Genome Announc.">
        <title>Draft Genome Sequence of the Archiascomycetous Yeast Saitoella complicata.</title>
        <authorList>
            <person name="Yamauchi K."/>
            <person name="Kondo S."/>
            <person name="Hamamoto M."/>
            <person name="Takahashi Y."/>
            <person name="Ogura Y."/>
            <person name="Hayashi T."/>
            <person name="Nishida H."/>
        </authorList>
    </citation>
    <scope>NUCLEOTIDE SEQUENCE [LARGE SCALE GENOMIC DNA]</scope>
    <source>
        <strain evidence="9 10">NRRL Y-17804</strain>
    </source>
</reference>
<gene>
    <name evidence="9" type="ORF">G7K_4963-t1</name>
</gene>
<dbReference type="OrthoDB" id="666972at2759"/>
<dbReference type="CDD" id="cd00371">
    <property type="entry name" value="HMA"/>
    <property type="match status" value="1"/>
</dbReference>
<protein>
    <recommendedName>
        <fullName evidence="4">Superoxide dismutase 1 copper chaperone</fullName>
    </recommendedName>
</protein>
<comment type="cofactor">
    <cofactor evidence="1">
        <name>Cu(2+)</name>
        <dbReference type="ChEBI" id="CHEBI:29036"/>
    </cofactor>
</comment>
<proteinExistence type="inferred from homology"/>
<dbReference type="InterPro" id="IPR036423">
    <property type="entry name" value="SOD-like_Cu/Zn_dom_sf"/>
</dbReference>
<dbReference type="OMA" id="KNVWEER"/>
<sequence length="222" mass="23735">MTNSFQTEYAVTMKCQACADSISEALKKVPGVERFDINLNDKSVFVEGTAPPSQISRAMRDTGKDVILRGTGSAEGAAVCILDMCAQEHGRQDIRGLVRLVQVNLQTCFIETSVTAFEPGIYQVAVRQSGNLSEGVASTGKVLHAIGEINIGPKGWGELVTESEQIKVQDIIGRSITVGDKVAGVIARSAGVWENQKVVCACSGRTIWQEHADAIRQAGSVL</sequence>
<keyword evidence="7" id="KW-1015">Disulfide bond</keyword>
<accession>A0A0E9NLW4</accession>
<dbReference type="STRING" id="698492.A0A0E9NLW4"/>
<comment type="similarity">
    <text evidence="3">Belongs to the CCS1 family.</text>
</comment>
<keyword evidence="10" id="KW-1185">Reference proteome</keyword>
<organism evidence="9 10">
    <name type="scientific">Saitoella complicata (strain BCRC 22490 / CBS 7301 / JCM 7358 / NBRC 10748 / NRRL Y-17804)</name>
    <dbReference type="NCBI Taxonomy" id="698492"/>
    <lineage>
        <taxon>Eukaryota</taxon>
        <taxon>Fungi</taxon>
        <taxon>Dikarya</taxon>
        <taxon>Ascomycota</taxon>
        <taxon>Taphrinomycotina</taxon>
        <taxon>Taphrinomycotina incertae sedis</taxon>
        <taxon>Saitoella</taxon>
    </lineage>
</organism>
<reference evidence="9 10" key="2">
    <citation type="journal article" date="2014" name="J. Gen. Appl. Microbiol.">
        <title>The early diverging ascomycetous budding yeast Saitoella complicata has three histone deacetylases belonging to the Clr6, Hos2, and Rpd3 lineages.</title>
        <authorList>
            <person name="Nishida H."/>
            <person name="Matsumoto T."/>
            <person name="Kondo S."/>
            <person name="Hamamoto M."/>
            <person name="Yoshikawa H."/>
        </authorList>
    </citation>
    <scope>NUCLEOTIDE SEQUENCE [LARGE SCALE GENOMIC DNA]</scope>
    <source>
        <strain evidence="9 10">NRRL Y-17804</strain>
    </source>
</reference>
<dbReference type="RefSeq" id="XP_019024776.1">
    <property type="nucleotide sequence ID" value="XM_019170134.1"/>
</dbReference>